<dbReference type="AlphaFoldDB" id="A0A6J4Q8H7"/>
<dbReference type="EMBL" id="CADCUR010000316">
    <property type="protein sequence ID" value="CAA9433404.1"/>
    <property type="molecule type" value="Genomic_DNA"/>
</dbReference>
<reference evidence="2" key="1">
    <citation type="submission" date="2020-02" db="EMBL/GenBank/DDBJ databases">
        <authorList>
            <person name="Meier V. D."/>
        </authorList>
    </citation>
    <scope>NUCLEOTIDE SEQUENCE</scope>
    <source>
        <strain evidence="2">AVDCRST_MAG74</strain>
    </source>
</reference>
<keyword evidence="1" id="KW-1133">Transmembrane helix</keyword>
<feature type="transmembrane region" description="Helical" evidence="1">
    <location>
        <begin position="26"/>
        <end position="59"/>
    </location>
</feature>
<keyword evidence="1" id="KW-0812">Transmembrane</keyword>
<accession>A0A6J4Q8H7</accession>
<keyword evidence="1" id="KW-0472">Membrane</keyword>
<evidence type="ECO:0000256" key="1">
    <source>
        <dbReference type="SAM" id="Phobius"/>
    </source>
</evidence>
<sequence length="249" mass="27784">MIEFKTDAIRPVECMREGWKLIKDQYWLFFAITLVGMLIASIVPFGILLGAMFCGIYYCLFQKMNGQRMTFEGLFKGFDYLVPGLIATLVLIVPAFILGILAYVPLIMMQISMSRSRHPNPDEMFAYFGFFGFVMLALWLILGSIHAFLFFAYPLIVEHKLSGIEAFKLSARAVWSNLGGIVGFIALEVVLIIIGYLLCIVGVYLTLPLMFAGALVAYRKVFPPLSANNFDAPPPPSAFQGAGSYNQKI</sequence>
<gene>
    <name evidence="2" type="ORF">AVDCRST_MAG74-3889</name>
</gene>
<feature type="transmembrane region" description="Helical" evidence="1">
    <location>
        <begin position="193"/>
        <end position="218"/>
    </location>
</feature>
<proteinExistence type="predicted"/>
<feature type="transmembrane region" description="Helical" evidence="1">
    <location>
        <begin position="80"/>
        <end position="104"/>
    </location>
</feature>
<evidence type="ECO:0000313" key="2">
    <source>
        <dbReference type="EMBL" id="CAA9433404.1"/>
    </source>
</evidence>
<feature type="transmembrane region" description="Helical" evidence="1">
    <location>
        <begin position="169"/>
        <end position="187"/>
    </location>
</feature>
<organism evidence="2">
    <name type="scientific">uncultured Pyrinomonadaceae bacterium</name>
    <dbReference type="NCBI Taxonomy" id="2283094"/>
    <lineage>
        <taxon>Bacteria</taxon>
        <taxon>Pseudomonadati</taxon>
        <taxon>Acidobacteriota</taxon>
        <taxon>Blastocatellia</taxon>
        <taxon>Blastocatellales</taxon>
        <taxon>Pyrinomonadaceae</taxon>
        <taxon>environmental samples</taxon>
    </lineage>
</organism>
<feature type="transmembrane region" description="Helical" evidence="1">
    <location>
        <begin position="124"/>
        <end position="157"/>
    </location>
</feature>
<evidence type="ECO:0008006" key="3">
    <source>
        <dbReference type="Google" id="ProtNLM"/>
    </source>
</evidence>
<name>A0A6J4Q8H7_9BACT</name>
<protein>
    <recommendedName>
        <fullName evidence="3">DUF4013 domain-containing protein</fullName>
    </recommendedName>
</protein>